<dbReference type="Proteomes" id="UP000008680">
    <property type="component" value="Chromosome"/>
</dbReference>
<dbReference type="Pfam" id="PF01071">
    <property type="entry name" value="GARS_A"/>
    <property type="match status" value="1"/>
</dbReference>
<name>D3E0Y9_METRM</name>
<keyword evidence="9" id="KW-0460">Magnesium</keyword>
<dbReference type="NCBIfam" id="TIGR00877">
    <property type="entry name" value="purD"/>
    <property type="match status" value="1"/>
</dbReference>
<dbReference type="GO" id="GO:0046872">
    <property type="term" value="F:metal ion binding"/>
    <property type="evidence" value="ECO:0007669"/>
    <property type="project" value="InterPro"/>
</dbReference>
<dbReference type="SMART" id="SM01210">
    <property type="entry name" value="GARS_C"/>
    <property type="match status" value="1"/>
</dbReference>
<dbReference type="Gene3D" id="3.40.50.20">
    <property type="match status" value="1"/>
</dbReference>
<comment type="cofactor">
    <cofactor evidence="2">
        <name>Mg(2+)</name>
        <dbReference type="ChEBI" id="CHEBI:18420"/>
    </cofactor>
</comment>
<evidence type="ECO:0000259" key="16">
    <source>
        <dbReference type="PROSITE" id="PS50975"/>
    </source>
</evidence>
<comment type="similarity">
    <text evidence="11 14">Belongs to the GARS family.</text>
</comment>
<organism evidence="17 18">
    <name type="scientific">Methanobrevibacter ruminantium (strain ATCC 35063 / DSM 1093 / JCM 13430 / OCM 146 / M1)</name>
    <name type="common">Methanobacterium ruminantium</name>
    <dbReference type="NCBI Taxonomy" id="634498"/>
    <lineage>
        <taxon>Archaea</taxon>
        <taxon>Methanobacteriati</taxon>
        <taxon>Methanobacteriota</taxon>
        <taxon>Methanomada group</taxon>
        <taxon>Methanobacteria</taxon>
        <taxon>Methanobacteriales</taxon>
        <taxon>Methanobacteriaceae</taxon>
        <taxon>Methanobrevibacter</taxon>
    </lineage>
</organism>
<evidence type="ECO:0000256" key="10">
    <source>
        <dbReference type="ARBA" id="ARBA00023211"/>
    </source>
</evidence>
<dbReference type="InterPro" id="IPR020562">
    <property type="entry name" value="PRibGlycinamide_synth_N"/>
</dbReference>
<evidence type="ECO:0000256" key="11">
    <source>
        <dbReference type="ARBA" id="ARBA00038345"/>
    </source>
</evidence>
<dbReference type="Pfam" id="PF02844">
    <property type="entry name" value="GARS_N"/>
    <property type="match status" value="1"/>
</dbReference>
<dbReference type="Gene3D" id="3.90.600.10">
    <property type="entry name" value="Phosphoribosylglycinamide synthetase, C-terminal domain"/>
    <property type="match status" value="1"/>
</dbReference>
<gene>
    <name evidence="14 17" type="primary">purD</name>
    <name evidence="17" type="ordered locus">mru_2113</name>
</gene>
<dbReference type="EMBL" id="CP001719">
    <property type="protein sequence ID" value="ADC47963.1"/>
    <property type="molecule type" value="Genomic_DNA"/>
</dbReference>
<dbReference type="PANTHER" id="PTHR43472">
    <property type="entry name" value="PHOSPHORIBOSYLAMINE--GLYCINE LIGASE"/>
    <property type="match status" value="1"/>
</dbReference>
<keyword evidence="7 14" id="KW-0658">Purine biosynthesis</keyword>
<dbReference type="Pfam" id="PF02843">
    <property type="entry name" value="GARS_C"/>
    <property type="match status" value="1"/>
</dbReference>
<comment type="cofactor">
    <cofactor evidence="1">
        <name>Mn(2+)</name>
        <dbReference type="ChEBI" id="CHEBI:29035"/>
    </cofactor>
</comment>
<dbReference type="SUPFAM" id="SSF56059">
    <property type="entry name" value="Glutathione synthetase ATP-binding domain-like"/>
    <property type="match status" value="1"/>
</dbReference>
<evidence type="ECO:0000256" key="12">
    <source>
        <dbReference type="ARBA" id="ARBA00042242"/>
    </source>
</evidence>
<protein>
    <recommendedName>
        <fullName evidence="4 14">Phosphoribosylamine--glycine ligase</fullName>
        <ecNumber evidence="4 14">6.3.4.13</ecNumber>
    </recommendedName>
    <alternativeName>
        <fullName evidence="14">GARS</fullName>
    </alternativeName>
    <alternativeName>
        <fullName evidence="12 14">Glycinamide ribonucleotide synthetase</fullName>
    </alternativeName>
    <alternativeName>
        <fullName evidence="13 14">Phosphoribosylglycinamide synthetase</fullName>
    </alternativeName>
</protein>
<dbReference type="InterPro" id="IPR020559">
    <property type="entry name" value="PRibGlycinamide_synth_CS"/>
</dbReference>
<evidence type="ECO:0000256" key="14">
    <source>
        <dbReference type="HAMAP-Rule" id="MF_00138"/>
    </source>
</evidence>
<dbReference type="PROSITE" id="PS50975">
    <property type="entry name" value="ATP_GRASP"/>
    <property type="match status" value="1"/>
</dbReference>
<dbReference type="InterPro" id="IPR013815">
    <property type="entry name" value="ATP_grasp_subdomain_1"/>
</dbReference>
<dbReference type="InterPro" id="IPR020560">
    <property type="entry name" value="PRibGlycinamide_synth_C-dom"/>
</dbReference>
<evidence type="ECO:0000256" key="6">
    <source>
        <dbReference type="ARBA" id="ARBA00022741"/>
    </source>
</evidence>
<evidence type="ECO:0000256" key="2">
    <source>
        <dbReference type="ARBA" id="ARBA00001946"/>
    </source>
</evidence>
<dbReference type="KEGG" id="mru:mru_2113"/>
<keyword evidence="10" id="KW-0464">Manganese</keyword>
<dbReference type="PROSITE" id="PS00184">
    <property type="entry name" value="GARS"/>
    <property type="match status" value="1"/>
</dbReference>
<dbReference type="UniPathway" id="UPA00074">
    <property type="reaction ID" value="UER00125"/>
</dbReference>
<evidence type="ECO:0000256" key="7">
    <source>
        <dbReference type="ARBA" id="ARBA00022755"/>
    </source>
</evidence>
<dbReference type="InterPro" id="IPR016185">
    <property type="entry name" value="PreATP-grasp_dom_sf"/>
</dbReference>
<dbReference type="Gene3D" id="3.30.470.20">
    <property type="entry name" value="ATP-grasp fold, B domain"/>
    <property type="match status" value="1"/>
</dbReference>
<evidence type="ECO:0000256" key="8">
    <source>
        <dbReference type="ARBA" id="ARBA00022840"/>
    </source>
</evidence>
<evidence type="ECO:0000256" key="4">
    <source>
        <dbReference type="ARBA" id="ARBA00013255"/>
    </source>
</evidence>
<keyword evidence="8 15" id="KW-0067">ATP-binding</keyword>
<accession>D3E0Y9</accession>
<dbReference type="GO" id="GO:0005524">
    <property type="term" value="F:ATP binding"/>
    <property type="evidence" value="ECO:0007669"/>
    <property type="project" value="UniProtKB-UniRule"/>
</dbReference>
<proteinExistence type="inferred from homology"/>
<dbReference type="HOGENOM" id="CLU_027420_3_0_2"/>
<dbReference type="EC" id="6.3.4.13" evidence="4 14"/>
<evidence type="ECO:0000256" key="1">
    <source>
        <dbReference type="ARBA" id="ARBA00001936"/>
    </source>
</evidence>
<dbReference type="InterPro" id="IPR020561">
    <property type="entry name" value="PRibGlycinamid_synth_ATP-grasp"/>
</dbReference>
<dbReference type="PATRIC" id="fig|634498.28.peg.2115"/>
<dbReference type="SUPFAM" id="SSF52440">
    <property type="entry name" value="PreATP-grasp domain"/>
    <property type="match status" value="1"/>
</dbReference>
<dbReference type="STRING" id="634498.mru_2113"/>
<dbReference type="HAMAP" id="MF_00138">
    <property type="entry name" value="GARS"/>
    <property type="match status" value="1"/>
</dbReference>
<dbReference type="SUPFAM" id="SSF51246">
    <property type="entry name" value="Rudiment single hybrid motif"/>
    <property type="match status" value="1"/>
</dbReference>
<dbReference type="InterPro" id="IPR011761">
    <property type="entry name" value="ATP-grasp"/>
</dbReference>
<comment type="pathway">
    <text evidence="3 14">Purine metabolism; IMP biosynthesis via de novo pathway; N(1)-(5-phospho-D-ribosyl)glycinamide from 5-phospho-alpha-D-ribose 1-diphosphate: step 2/2.</text>
</comment>
<evidence type="ECO:0000313" key="18">
    <source>
        <dbReference type="Proteomes" id="UP000008680"/>
    </source>
</evidence>
<evidence type="ECO:0000256" key="13">
    <source>
        <dbReference type="ARBA" id="ARBA00042864"/>
    </source>
</evidence>
<dbReference type="AlphaFoldDB" id="D3E0Y9"/>
<comment type="catalytic activity">
    <reaction evidence="14">
        <text>5-phospho-beta-D-ribosylamine + glycine + ATP = N(1)-(5-phospho-beta-D-ribosyl)glycinamide + ADP + phosphate + H(+)</text>
        <dbReference type="Rhea" id="RHEA:17453"/>
        <dbReference type="ChEBI" id="CHEBI:15378"/>
        <dbReference type="ChEBI" id="CHEBI:30616"/>
        <dbReference type="ChEBI" id="CHEBI:43474"/>
        <dbReference type="ChEBI" id="CHEBI:57305"/>
        <dbReference type="ChEBI" id="CHEBI:58681"/>
        <dbReference type="ChEBI" id="CHEBI:143788"/>
        <dbReference type="ChEBI" id="CHEBI:456216"/>
        <dbReference type="EC" id="6.3.4.13"/>
    </reaction>
</comment>
<reference evidence="17 18" key="1">
    <citation type="journal article" date="2010" name="PLoS ONE">
        <title>The genome sequence of the rumen methanogen Methanobrevibacter ruminantium reveals new possibilities for controlling ruminant methane emissions.</title>
        <authorList>
            <person name="Leahy S.C."/>
            <person name="Kelly W.J."/>
            <person name="Altermann E."/>
            <person name="Ronimus R.S."/>
            <person name="Yeoman C.J."/>
            <person name="Pacheco D.M."/>
            <person name="Li D."/>
            <person name="Kong Z."/>
            <person name="McTavish S."/>
            <person name="Sang C."/>
            <person name="Lambie S.C."/>
            <person name="Janssen P.H."/>
            <person name="Dey D."/>
            <person name="Attwood G.T."/>
        </authorList>
    </citation>
    <scope>NUCLEOTIDE SEQUENCE [LARGE SCALE GENOMIC DNA]</scope>
    <source>
        <strain evidence="18">ATCC 35063 / DSM 1093 / JCM 13430 / OCM 146 / M1</strain>
    </source>
</reference>
<dbReference type="eggNOG" id="arCOG04415">
    <property type="taxonomic scope" value="Archaea"/>
</dbReference>
<dbReference type="GO" id="GO:0009113">
    <property type="term" value="P:purine nucleobase biosynthetic process"/>
    <property type="evidence" value="ECO:0007669"/>
    <property type="project" value="InterPro"/>
</dbReference>
<keyword evidence="6 15" id="KW-0547">Nucleotide-binding</keyword>
<dbReference type="GO" id="GO:0004637">
    <property type="term" value="F:phosphoribosylamine-glycine ligase activity"/>
    <property type="evidence" value="ECO:0007669"/>
    <property type="project" value="UniProtKB-UniRule"/>
</dbReference>
<dbReference type="SMART" id="SM01209">
    <property type="entry name" value="GARS_A"/>
    <property type="match status" value="1"/>
</dbReference>
<evidence type="ECO:0000313" key="17">
    <source>
        <dbReference type="EMBL" id="ADC47963.1"/>
    </source>
</evidence>
<dbReference type="Gene3D" id="3.30.1490.20">
    <property type="entry name" value="ATP-grasp fold, A domain"/>
    <property type="match status" value="1"/>
</dbReference>
<dbReference type="InterPro" id="IPR037123">
    <property type="entry name" value="PRibGlycinamide_synth_C_sf"/>
</dbReference>
<dbReference type="InterPro" id="IPR000115">
    <property type="entry name" value="PRibGlycinamide_synth"/>
</dbReference>
<evidence type="ECO:0000256" key="15">
    <source>
        <dbReference type="PROSITE-ProRule" id="PRU00409"/>
    </source>
</evidence>
<evidence type="ECO:0000256" key="5">
    <source>
        <dbReference type="ARBA" id="ARBA00022598"/>
    </source>
</evidence>
<feature type="domain" description="ATP-grasp" evidence="16">
    <location>
        <begin position="127"/>
        <end position="339"/>
    </location>
</feature>
<keyword evidence="5 14" id="KW-0436">Ligase</keyword>
<sequence>MIFSKLENNQLLKKLLNGEIKMKVLVVGTGAREHAICDALKDDVDLYAYMSKNNPGISKISTFKKGDEGEVDEVAKFAKENEIELAVIGPEAPLGKGIVNALEAVGVPCVGPAQESARIETDKSFMRNLFEKYQIKGSLTYKVFDNYEDISAFLDTYEKDVVVKPVGLTGGKGVKIVGDHLKDNQDAKAYAKEVMDNAMGGFAQVIIEEKVVGEEFTIQAFCDGENLAAMPAAQDHPHAFENDQGLITGGMGSYSDVGGLLPFLTQEDYDEAVDIMKETLKAIAKETTPYKGILYGQFMLSKDGPKLIEYNARFGDPEAMNVLPLLKTPMVDVCKAIVDGKLEDVEFEDKASVCKYIVPDGYPDTPHAGELIEIDEEAIEALGAKVFYAAVSQEDDGVHLSGSRALGIVAQGDTIAEAEKIAEEACGLVEGNVYHRRDVGTEALIQKRIDHMEAIRNE</sequence>
<keyword evidence="18" id="KW-1185">Reference proteome</keyword>
<evidence type="ECO:0000256" key="9">
    <source>
        <dbReference type="ARBA" id="ARBA00022842"/>
    </source>
</evidence>
<dbReference type="GO" id="GO:0006189">
    <property type="term" value="P:'de novo' IMP biosynthetic process"/>
    <property type="evidence" value="ECO:0007669"/>
    <property type="project" value="UniProtKB-UniRule"/>
</dbReference>
<evidence type="ECO:0000256" key="3">
    <source>
        <dbReference type="ARBA" id="ARBA00005174"/>
    </source>
</evidence>
<dbReference type="PANTHER" id="PTHR43472:SF1">
    <property type="entry name" value="PHOSPHORIBOSYLAMINE--GLYCINE LIGASE, CHLOROPLASTIC"/>
    <property type="match status" value="1"/>
</dbReference>
<dbReference type="InterPro" id="IPR011054">
    <property type="entry name" value="Rudment_hybrid_motif"/>
</dbReference>